<reference evidence="1 2" key="1">
    <citation type="journal article" date="2013" name="PLoS ONE">
        <title>Genomic analysis of Melioribacter roseus, facultatively anaerobic organotrophic bacterium representing a novel deep lineage within Bacteriodetes/Chlorobi group.</title>
        <authorList>
            <person name="Kadnikov V.V."/>
            <person name="Mardanov A.V."/>
            <person name="Podosokorskaya O.A."/>
            <person name="Gavrilov S.N."/>
            <person name="Kublanov I.V."/>
            <person name="Beletsky A.V."/>
            <person name="Bonch-Osmolovskaya E.A."/>
            <person name="Ravin N.V."/>
        </authorList>
    </citation>
    <scope>NUCLEOTIDE SEQUENCE [LARGE SCALE GENOMIC DNA]</scope>
    <source>
        <strain evidence="2">JCM 17771 / P3M-2</strain>
    </source>
</reference>
<dbReference type="KEGG" id="mro:MROS_1207"/>
<dbReference type="Gene3D" id="2.180.10.10">
    <property type="entry name" value="RHS repeat-associated core"/>
    <property type="match status" value="1"/>
</dbReference>
<sequence length="224" mass="26521">MPENELVSKRLSKIVQDEQNYSAFYYEDNRLIKYEQIINSEISTSIEFEYGDDGKLQHELHYNYGTPILKKFIYDSNGRLDKQDLYIGSDSTPYGYLKFIYDDQNRLIKKEQYLTQDSLFYYIEYDYDNADNVVEIREFYSNKLTSRHIMQYDDKINPWHNFKDILYEPATQSKNNIINKVTTSEGSSNGIGFTYTYDPDGFPLTETIFTGDGKHSLSMTYQYE</sequence>
<evidence type="ECO:0008006" key="3">
    <source>
        <dbReference type="Google" id="ProtNLM"/>
    </source>
</evidence>
<dbReference type="AlphaFoldDB" id="I6ZQW5"/>
<evidence type="ECO:0000313" key="2">
    <source>
        <dbReference type="Proteomes" id="UP000009011"/>
    </source>
</evidence>
<protein>
    <recommendedName>
        <fullName evidence="3">YD repeat-containing protein</fullName>
    </recommendedName>
</protein>
<name>I6ZQW5_MELRP</name>
<evidence type="ECO:0000313" key="1">
    <source>
        <dbReference type="EMBL" id="AFN74444.1"/>
    </source>
</evidence>
<accession>I6ZQW5</accession>
<dbReference type="EMBL" id="CP003557">
    <property type="protein sequence ID" value="AFN74444.1"/>
    <property type="molecule type" value="Genomic_DNA"/>
</dbReference>
<dbReference type="Proteomes" id="UP000009011">
    <property type="component" value="Chromosome"/>
</dbReference>
<organism evidence="1 2">
    <name type="scientific">Melioribacter roseus (strain DSM 23840 / JCM 17771 / VKM B-2668 / P3M-2)</name>
    <dbReference type="NCBI Taxonomy" id="1191523"/>
    <lineage>
        <taxon>Bacteria</taxon>
        <taxon>Pseudomonadati</taxon>
        <taxon>Ignavibacteriota</taxon>
        <taxon>Ignavibacteria</taxon>
        <taxon>Ignavibacteriales</taxon>
        <taxon>Melioribacteraceae</taxon>
        <taxon>Melioribacter</taxon>
    </lineage>
</organism>
<dbReference type="HOGENOM" id="CLU_1233826_0_0_10"/>
<keyword evidence="2" id="KW-1185">Reference proteome</keyword>
<proteinExistence type="predicted"/>
<gene>
    <name evidence="1" type="ordered locus">MROS_1207</name>
</gene>